<dbReference type="PANTHER" id="PTHR36918">
    <property type="match status" value="1"/>
</dbReference>
<dbReference type="InterPro" id="IPR035958">
    <property type="entry name" value="SecB-like_sf"/>
</dbReference>
<protein>
    <recommendedName>
        <fullName evidence="4">Preprotein translocase subunit SecB</fullName>
    </recommendedName>
</protein>
<organism evidence="2 3">
    <name type="scientific">Collibacillus ludicampi</name>
    <dbReference type="NCBI Taxonomy" id="2771369"/>
    <lineage>
        <taxon>Bacteria</taxon>
        <taxon>Bacillati</taxon>
        <taxon>Bacillota</taxon>
        <taxon>Bacilli</taxon>
        <taxon>Bacillales</taxon>
        <taxon>Alicyclobacillaceae</taxon>
        <taxon>Collibacillus</taxon>
    </lineage>
</organism>
<accession>A0AAV4LCU3</accession>
<dbReference type="GO" id="GO:0015031">
    <property type="term" value="P:protein transport"/>
    <property type="evidence" value="ECO:0007669"/>
    <property type="project" value="InterPro"/>
</dbReference>
<evidence type="ECO:0000313" key="2">
    <source>
        <dbReference type="EMBL" id="GIM45478.1"/>
    </source>
</evidence>
<comment type="caution">
    <text evidence="2">The sequence shown here is derived from an EMBL/GenBank/DDBJ whole genome shotgun (WGS) entry which is preliminary data.</text>
</comment>
<proteinExistence type="inferred from homology"/>
<dbReference type="SUPFAM" id="SSF54611">
    <property type="entry name" value="SecB-like"/>
    <property type="match status" value="1"/>
</dbReference>
<reference evidence="2" key="1">
    <citation type="journal article" date="2023" name="Int. J. Syst. Evol. Microbiol.">
        <title>Collibacillus ludicampi gen. nov., sp. nov., a new soil bacterium of the family Alicyclobacillaceae.</title>
        <authorList>
            <person name="Jojima T."/>
            <person name="Ioku Y."/>
            <person name="Fukuta Y."/>
            <person name="Shirasaka N."/>
            <person name="Matsumura Y."/>
            <person name="Mori M."/>
        </authorList>
    </citation>
    <scope>NUCLEOTIDE SEQUENCE</scope>
    <source>
        <strain evidence="2">TP075</strain>
    </source>
</reference>
<dbReference type="GO" id="GO:0051262">
    <property type="term" value="P:protein tetramerization"/>
    <property type="evidence" value="ECO:0007669"/>
    <property type="project" value="InterPro"/>
</dbReference>
<gene>
    <name evidence="2" type="ORF">DNHGIG_10270</name>
</gene>
<dbReference type="AlphaFoldDB" id="A0AAV4LCU3"/>
<evidence type="ECO:0000256" key="1">
    <source>
        <dbReference type="ARBA" id="ARBA00009990"/>
    </source>
</evidence>
<sequence>MYASLQFRDYQVRNIEYKFNPFYEGEDELVPEFDYEIQTDQDDWSGAWVILNFSIGDRTLNSSPIYVYASIAGYFHLNGIDDYETAMSYYKVNALAILFPYLRGLVSEITSKGSEAPLILPTLNIVALLEELDNSKNNETQKLEQE</sequence>
<dbReference type="EMBL" id="BOQE01000001">
    <property type="protein sequence ID" value="GIM45478.1"/>
    <property type="molecule type" value="Genomic_DNA"/>
</dbReference>
<name>A0AAV4LCU3_9BACL</name>
<dbReference type="PANTHER" id="PTHR36918:SF1">
    <property type="entry name" value="PROTEIN-EXPORT PROTEIN SECB"/>
    <property type="match status" value="1"/>
</dbReference>
<evidence type="ECO:0000313" key="3">
    <source>
        <dbReference type="Proteomes" id="UP001057291"/>
    </source>
</evidence>
<evidence type="ECO:0008006" key="4">
    <source>
        <dbReference type="Google" id="ProtNLM"/>
    </source>
</evidence>
<dbReference type="RefSeq" id="WP_282198677.1">
    <property type="nucleotide sequence ID" value="NZ_BOQE01000001.1"/>
</dbReference>
<dbReference type="Pfam" id="PF02556">
    <property type="entry name" value="SecB"/>
    <property type="match status" value="1"/>
</dbReference>
<dbReference type="Proteomes" id="UP001057291">
    <property type="component" value="Unassembled WGS sequence"/>
</dbReference>
<dbReference type="InterPro" id="IPR003708">
    <property type="entry name" value="SecB"/>
</dbReference>
<comment type="similarity">
    <text evidence="1">Belongs to the SecB family.</text>
</comment>
<dbReference type="GO" id="GO:0051082">
    <property type="term" value="F:unfolded protein binding"/>
    <property type="evidence" value="ECO:0007669"/>
    <property type="project" value="InterPro"/>
</dbReference>
<dbReference type="Gene3D" id="3.10.420.10">
    <property type="entry name" value="SecB-like"/>
    <property type="match status" value="1"/>
</dbReference>
<keyword evidence="3" id="KW-1185">Reference proteome</keyword>